<gene>
    <name evidence="4" type="primary">LOC113206699</name>
</gene>
<accession>A0A6J1SCB7</accession>
<dbReference type="Gene3D" id="3.30.60.30">
    <property type="match status" value="1"/>
</dbReference>
<evidence type="ECO:0000256" key="1">
    <source>
        <dbReference type="SAM" id="SignalP"/>
    </source>
</evidence>
<protein>
    <submittedName>
        <fullName evidence="4">Uncharacterized protein LOC113206699</fullName>
    </submittedName>
</protein>
<evidence type="ECO:0000313" key="3">
    <source>
        <dbReference type="Proteomes" id="UP000504606"/>
    </source>
</evidence>
<feature type="signal peptide" evidence="1">
    <location>
        <begin position="1"/>
        <end position="23"/>
    </location>
</feature>
<feature type="domain" description="Kazal-like" evidence="2">
    <location>
        <begin position="19"/>
        <end position="69"/>
    </location>
</feature>
<dbReference type="SUPFAM" id="SSF100895">
    <property type="entry name" value="Kazal-type serine protease inhibitors"/>
    <property type="match status" value="1"/>
</dbReference>
<dbReference type="InterPro" id="IPR002350">
    <property type="entry name" value="Kazal_dom"/>
</dbReference>
<dbReference type="KEGG" id="foc:113206699"/>
<dbReference type="SMART" id="SM00280">
    <property type="entry name" value="KAZAL"/>
    <property type="match status" value="1"/>
</dbReference>
<sequence length="307" mass="33119">MISLSMATSAVLLLLAPVQPALAECPSCPPAPASAEVCGSNLQTYESSCHLGCAHQPGLSELYPGPCSPAEAAARMMRTVDDDATLPDLPPPPASNRNTRRRRSYLSFEEGFMKFKKCFEGLECTTPTCGCADGDWICREKCEWNCHCLCDGYRVDRRMNRAGQVKSCLEEQCPGVQSEMESCRRNCTTVGCDAKCVFTMLQCGCKCNQLGVRTDSPSRVELVAAGSPSQGGVSGSRSSFNTLYRWLHPHTPATVASASPVPVPATSPPAPVPKASSSPAPVASAAVFNFNLIWLCCHTFLQCYWRF</sequence>
<dbReference type="CDD" id="cd00104">
    <property type="entry name" value="KAZAL_FS"/>
    <property type="match status" value="1"/>
</dbReference>
<reference evidence="4" key="1">
    <citation type="submission" date="2025-08" db="UniProtKB">
        <authorList>
            <consortium name="RefSeq"/>
        </authorList>
    </citation>
    <scope>IDENTIFICATION</scope>
    <source>
        <tissue evidence="4">Whole organism</tissue>
    </source>
</reference>
<feature type="chain" id="PRO_5026820153" evidence="1">
    <location>
        <begin position="24"/>
        <end position="307"/>
    </location>
</feature>
<dbReference type="RefSeq" id="XP_026278692.1">
    <property type="nucleotide sequence ID" value="XM_026422907.2"/>
</dbReference>
<organism evidence="3 4">
    <name type="scientific">Frankliniella occidentalis</name>
    <name type="common">Western flower thrips</name>
    <name type="synonym">Euthrips occidentalis</name>
    <dbReference type="NCBI Taxonomy" id="133901"/>
    <lineage>
        <taxon>Eukaryota</taxon>
        <taxon>Metazoa</taxon>
        <taxon>Ecdysozoa</taxon>
        <taxon>Arthropoda</taxon>
        <taxon>Hexapoda</taxon>
        <taxon>Insecta</taxon>
        <taxon>Pterygota</taxon>
        <taxon>Neoptera</taxon>
        <taxon>Paraneoptera</taxon>
        <taxon>Thysanoptera</taxon>
        <taxon>Terebrantia</taxon>
        <taxon>Thripoidea</taxon>
        <taxon>Thripidae</taxon>
        <taxon>Frankliniella</taxon>
    </lineage>
</organism>
<proteinExistence type="predicted"/>
<dbReference type="AlphaFoldDB" id="A0A6J1SCB7"/>
<dbReference type="Pfam" id="PF07648">
    <property type="entry name" value="Kazal_2"/>
    <property type="match status" value="1"/>
</dbReference>
<dbReference type="InterPro" id="IPR036058">
    <property type="entry name" value="Kazal_dom_sf"/>
</dbReference>
<keyword evidence="1" id="KW-0732">Signal</keyword>
<evidence type="ECO:0000313" key="4">
    <source>
        <dbReference type="RefSeq" id="XP_026278692.1"/>
    </source>
</evidence>
<dbReference type="Proteomes" id="UP000504606">
    <property type="component" value="Unplaced"/>
</dbReference>
<evidence type="ECO:0000259" key="2">
    <source>
        <dbReference type="PROSITE" id="PS51465"/>
    </source>
</evidence>
<dbReference type="GeneID" id="113206699"/>
<dbReference type="PROSITE" id="PS51465">
    <property type="entry name" value="KAZAL_2"/>
    <property type="match status" value="1"/>
</dbReference>
<keyword evidence="3" id="KW-1185">Reference proteome</keyword>
<name>A0A6J1SCB7_FRAOC</name>